<evidence type="ECO:0000313" key="4">
    <source>
        <dbReference type="Proteomes" id="UP000000379"/>
    </source>
</evidence>
<dbReference type="EMBL" id="CP002049">
    <property type="protein sequence ID" value="ADI13824.1"/>
    <property type="molecule type" value="Genomic_DNA"/>
</dbReference>
<dbReference type="RefSeq" id="WP_013177196.1">
    <property type="nucleotide sequence ID" value="NC_014221.1"/>
</dbReference>
<accession>D7CTG7</accession>
<feature type="domain" description="DUF5872" evidence="2">
    <location>
        <begin position="16"/>
        <end position="80"/>
    </location>
</feature>
<feature type="compositionally biased region" description="Basic and acidic residues" evidence="1">
    <location>
        <begin position="7"/>
        <end position="35"/>
    </location>
</feature>
<dbReference type="STRING" id="649638.Trad_0688"/>
<keyword evidence="4" id="KW-1185">Reference proteome</keyword>
<dbReference type="KEGG" id="tra:Trad_0688"/>
<organism evidence="3 4">
    <name type="scientific">Truepera radiovictrix (strain DSM 17093 / CIP 108686 / LMG 22925 / RQ-24)</name>
    <dbReference type="NCBI Taxonomy" id="649638"/>
    <lineage>
        <taxon>Bacteria</taxon>
        <taxon>Thermotogati</taxon>
        <taxon>Deinococcota</taxon>
        <taxon>Deinococci</taxon>
        <taxon>Trueperales</taxon>
        <taxon>Trueperaceae</taxon>
        <taxon>Truepera</taxon>
    </lineage>
</organism>
<evidence type="ECO:0000313" key="3">
    <source>
        <dbReference type="EMBL" id="ADI13824.1"/>
    </source>
</evidence>
<dbReference type="Proteomes" id="UP000000379">
    <property type="component" value="Chromosome"/>
</dbReference>
<dbReference type="OrthoDB" id="791686at2"/>
<feature type="compositionally biased region" description="Gly residues" evidence="1">
    <location>
        <begin position="55"/>
        <end position="64"/>
    </location>
</feature>
<dbReference type="AlphaFoldDB" id="D7CTG7"/>
<evidence type="ECO:0000259" key="2">
    <source>
        <dbReference type="Pfam" id="PF19197"/>
    </source>
</evidence>
<feature type="compositionally biased region" description="Basic and acidic residues" evidence="1">
    <location>
        <begin position="167"/>
        <end position="177"/>
    </location>
</feature>
<feature type="region of interest" description="Disordered" evidence="1">
    <location>
        <begin position="1"/>
        <end position="98"/>
    </location>
</feature>
<reference evidence="3 4" key="2">
    <citation type="journal article" date="2011" name="Stand. Genomic Sci.">
        <title>Complete genome sequence of Truepera radiovictrix type strain (RQ-24).</title>
        <authorList>
            <person name="Ivanova N."/>
            <person name="Rohde C."/>
            <person name="Munk C."/>
            <person name="Nolan M."/>
            <person name="Lucas S."/>
            <person name="Del Rio T.G."/>
            <person name="Tice H."/>
            <person name="Deshpande S."/>
            <person name="Cheng J.F."/>
            <person name="Tapia R."/>
            <person name="Han C."/>
            <person name="Goodwin L."/>
            <person name="Pitluck S."/>
            <person name="Liolios K."/>
            <person name="Mavromatis K."/>
            <person name="Mikhailova N."/>
            <person name="Pati A."/>
            <person name="Chen A."/>
            <person name="Palaniappan K."/>
            <person name="Land M."/>
            <person name="Hauser L."/>
            <person name="Chang Y.J."/>
            <person name="Jeffries C.D."/>
            <person name="Brambilla E."/>
            <person name="Rohde M."/>
            <person name="Goker M."/>
            <person name="Tindall B.J."/>
            <person name="Woyke T."/>
            <person name="Bristow J."/>
            <person name="Eisen J.A."/>
            <person name="Markowitz V."/>
            <person name="Hugenholtz P."/>
            <person name="Kyrpides N.C."/>
            <person name="Klenk H.P."/>
            <person name="Lapidus A."/>
        </authorList>
    </citation>
    <scope>NUCLEOTIDE SEQUENCE [LARGE SCALE GENOMIC DNA]</scope>
    <source>
        <strain evidence="4">DSM 17093 / CIP 108686 / LMG 22925 / RQ-24</strain>
    </source>
</reference>
<dbReference type="HOGENOM" id="CLU_079693_2_1_0"/>
<sequence>MASTSKTSDDYDERYTDPELRRRLKEELRASDKGGKPGTWSARKSQLLVHEYEKQGGGYRGGKGAAAKSLERWTDENWTTQDGGATARQEGGPTKRYLPQRAWELLSEEEKREAERTKAAGDRRGEQYVANTLAAKEAKRKAGAGPSKKALYEEARRRGVRGRSKMSKAELERALAA</sequence>
<feature type="region of interest" description="Disordered" evidence="1">
    <location>
        <begin position="134"/>
        <end position="177"/>
    </location>
</feature>
<feature type="compositionally biased region" description="Basic and acidic residues" evidence="1">
    <location>
        <begin position="108"/>
        <end position="126"/>
    </location>
</feature>
<gene>
    <name evidence="3" type="ordered locus">Trad_0688</name>
</gene>
<reference evidence="4" key="1">
    <citation type="submission" date="2010-05" db="EMBL/GenBank/DDBJ databases">
        <title>The complete genome of Truepera radiovictris DSM 17093.</title>
        <authorList>
            <consortium name="US DOE Joint Genome Institute (JGI-PGF)"/>
            <person name="Lucas S."/>
            <person name="Copeland A."/>
            <person name="Lapidus A."/>
            <person name="Glavina del Rio T."/>
            <person name="Dalin E."/>
            <person name="Tice H."/>
            <person name="Bruce D."/>
            <person name="Goodwin L."/>
            <person name="Pitluck S."/>
            <person name="Kyrpides N."/>
            <person name="Mavromatis K."/>
            <person name="Ovchinnikova G."/>
            <person name="Munk A.C."/>
            <person name="Detter J.C."/>
            <person name="Han C."/>
            <person name="Tapia R."/>
            <person name="Land M."/>
            <person name="Hauser L."/>
            <person name="Markowitz V."/>
            <person name="Cheng J.-F."/>
            <person name="Hugenholtz P."/>
            <person name="Woyke T."/>
            <person name="Wu D."/>
            <person name="Tindall B."/>
            <person name="Pomrenke H.G."/>
            <person name="Brambilla E."/>
            <person name="Klenk H.-P."/>
            <person name="Eisen J.A."/>
        </authorList>
    </citation>
    <scope>NUCLEOTIDE SEQUENCE [LARGE SCALE GENOMIC DNA]</scope>
    <source>
        <strain evidence="4">DSM 17093 / CIP 108686 / LMG 22925 / RQ-24</strain>
    </source>
</reference>
<name>D7CTG7_TRURR</name>
<dbReference type="InterPro" id="IPR043803">
    <property type="entry name" value="DUF5872"/>
</dbReference>
<proteinExistence type="predicted"/>
<evidence type="ECO:0000256" key="1">
    <source>
        <dbReference type="SAM" id="MobiDB-lite"/>
    </source>
</evidence>
<dbReference type="eggNOG" id="ENOG5032RY9">
    <property type="taxonomic scope" value="Bacteria"/>
</dbReference>
<feature type="region of interest" description="Disordered" evidence="1">
    <location>
        <begin position="108"/>
        <end position="127"/>
    </location>
</feature>
<protein>
    <recommendedName>
        <fullName evidence="2">DUF5872 domain-containing protein</fullName>
    </recommendedName>
</protein>
<dbReference type="Pfam" id="PF19197">
    <property type="entry name" value="DUF5872"/>
    <property type="match status" value="1"/>
</dbReference>